<feature type="binding site" evidence="11">
    <location>
        <position position="262"/>
    </location>
    <ligand>
        <name>Mg(2+)</name>
        <dbReference type="ChEBI" id="CHEBI:18420"/>
    </ligand>
</feature>
<dbReference type="HAMAP" id="MF_00132">
    <property type="entry name" value="Top6A"/>
    <property type="match status" value="1"/>
</dbReference>
<dbReference type="PRINTS" id="PR01550">
    <property type="entry name" value="TOP6AFAMILY"/>
</dbReference>
<dbReference type="KEGG" id="aagg:ETAA8_19090"/>
<evidence type="ECO:0000256" key="5">
    <source>
        <dbReference type="ARBA" id="ARBA00022741"/>
    </source>
</evidence>
<dbReference type="GO" id="GO:0003918">
    <property type="term" value="F:DNA topoisomerase type II (double strand cut, ATP-hydrolyzing) activity"/>
    <property type="evidence" value="ECO:0007669"/>
    <property type="project" value="UniProtKB-UniRule"/>
</dbReference>
<reference evidence="15 16" key="1">
    <citation type="submission" date="2019-02" db="EMBL/GenBank/DDBJ databases">
        <title>Deep-cultivation of Planctomycetes and their phenomic and genomic characterization uncovers novel biology.</title>
        <authorList>
            <person name="Wiegand S."/>
            <person name="Jogler M."/>
            <person name="Boedeker C."/>
            <person name="Pinto D."/>
            <person name="Vollmers J."/>
            <person name="Rivas-Marin E."/>
            <person name="Kohn T."/>
            <person name="Peeters S.H."/>
            <person name="Heuer A."/>
            <person name="Rast P."/>
            <person name="Oberbeckmann S."/>
            <person name="Bunk B."/>
            <person name="Jeske O."/>
            <person name="Meyerdierks A."/>
            <person name="Storesund J.E."/>
            <person name="Kallscheuer N."/>
            <person name="Luecker S."/>
            <person name="Lage O.M."/>
            <person name="Pohl T."/>
            <person name="Merkel B.J."/>
            <person name="Hornburger P."/>
            <person name="Mueller R.-W."/>
            <person name="Bruemmer F."/>
            <person name="Labrenz M."/>
            <person name="Spormann A.M."/>
            <person name="Op den Camp H."/>
            <person name="Overmann J."/>
            <person name="Amann R."/>
            <person name="Jetten M.S.M."/>
            <person name="Mascher T."/>
            <person name="Medema M.H."/>
            <person name="Devos D.P."/>
            <person name="Kaster A.-K."/>
            <person name="Ovreas L."/>
            <person name="Rohde M."/>
            <person name="Galperin M.Y."/>
            <person name="Jogler C."/>
        </authorList>
    </citation>
    <scope>NUCLEOTIDE SEQUENCE [LARGE SCALE GENOMIC DNA]</scope>
    <source>
        <strain evidence="15 16">ETA_A8</strain>
    </source>
</reference>
<accession>A0A517Y9D0</accession>
<evidence type="ECO:0000259" key="12">
    <source>
        <dbReference type="Pfam" id="PF04406"/>
    </source>
</evidence>
<comment type="function">
    <text evidence="11">Relaxes both positive and negative superturns and exhibits a strong decatenase activity.</text>
</comment>
<dbReference type="Gene3D" id="1.10.10.10">
    <property type="entry name" value="Winged helix-like DNA-binding domain superfamily/Winged helix DNA-binding domain"/>
    <property type="match status" value="1"/>
</dbReference>
<dbReference type="GO" id="GO:0000287">
    <property type="term" value="F:magnesium ion binding"/>
    <property type="evidence" value="ECO:0007669"/>
    <property type="project" value="UniProtKB-UniRule"/>
</dbReference>
<evidence type="ECO:0000256" key="1">
    <source>
        <dbReference type="ARBA" id="ARBA00000185"/>
    </source>
</evidence>
<dbReference type="CDD" id="cd00223">
    <property type="entry name" value="TOPRIM_TopoIIB_SPO"/>
    <property type="match status" value="1"/>
</dbReference>
<dbReference type="InterPro" id="IPR036388">
    <property type="entry name" value="WH-like_DNA-bd_sf"/>
</dbReference>
<comment type="cofactor">
    <cofactor evidence="2 11">
        <name>Mg(2+)</name>
        <dbReference type="ChEBI" id="CHEBI:18420"/>
    </cofactor>
</comment>
<dbReference type="InterPro" id="IPR034136">
    <property type="entry name" value="TOPRIM_Topo6A/Spo11"/>
</dbReference>
<evidence type="ECO:0000256" key="3">
    <source>
        <dbReference type="ARBA" id="ARBA00006559"/>
    </source>
</evidence>
<evidence type="ECO:0000313" key="16">
    <source>
        <dbReference type="Proteomes" id="UP000315017"/>
    </source>
</evidence>
<dbReference type="EC" id="5.6.2.2" evidence="11"/>
<comment type="subunit">
    <text evidence="11">Homodimer. Heterotetramer of two Top6A and two Top6B chains.</text>
</comment>
<proteinExistence type="inferred from homology"/>
<comment type="similarity">
    <text evidence="3 11">Belongs to the TOP6A family.</text>
</comment>
<keyword evidence="10 11" id="KW-0413">Isomerase</keyword>
<evidence type="ECO:0000256" key="4">
    <source>
        <dbReference type="ARBA" id="ARBA00022723"/>
    </source>
</evidence>
<dbReference type="InterPro" id="IPR049333">
    <property type="entry name" value="Topo_VI_alpha"/>
</dbReference>
<dbReference type="InterPro" id="IPR004085">
    <property type="entry name" value="TopoVI_A"/>
</dbReference>
<feature type="active site" description="O-(5'-phospho-DNA)-tyrosine intermediate" evidence="11">
    <location>
        <position position="114"/>
    </location>
</feature>
<evidence type="ECO:0000256" key="11">
    <source>
        <dbReference type="HAMAP-Rule" id="MF_00132"/>
    </source>
</evidence>
<keyword evidence="8 11" id="KW-0799">Topoisomerase</keyword>
<keyword evidence="9 11" id="KW-0238">DNA-binding</keyword>
<dbReference type="Pfam" id="PF04406">
    <property type="entry name" value="TP6A_N"/>
    <property type="match status" value="1"/>
</dbReference>
<feature type="binding site" evidence="11">
    <location>
        <position position="210"/>
    </location>
    <ligand>
        <name>Mg(2+)</name>
        <dbReference type="ChEBI" id="CHEBI:18420"/>
    </ligand>
</feature>
<protein>
    <recommendedName>
        <fullName evidence="11">Type 2 DNA topoisomerase 6 subunit A</fullName>
        <ecNumber evidence="11">5.6.2.2</ecNumber>
    </recommendedName>
    <alternativeName>
        <fullName evidence="11">Type II DNA topoisomerase VI subunit A</fullName>
    </alternativeName>
</protein>
<dbReference type="NCBIfam" id="NF003333">
    <property type="entry name" value="PRK04342.1-2"/>
    <property type="match status" value="1"/>
</dbReference>
<evidence type="ECO:0000256" key="6">
    <source>
        <dbReference type="ARBA" id="ARBA00022840"/>
    </source>
</evidence>
<dbReference type="Gene3D" id="3.40.1360.10">
    <property type="match status" value="1"/>
</dbReference>
<evidence type="ECO:0000259" key="13">
    <source>
        <dbReference type="Pfam" id="PF20768"/>
    </source>
</evidence>
<evidence type="ECO:0000256" key="7">
    <source>
        <dbReference type="ARBA" id="ARBA00022842"/>
    </source>
</evidence>
<evidence type="ECO:0000313" key="15">
    <source>
        <dbReference type="EMBL" id="QDU26826.1"/>
    </source>
</evidence>
<keyword evidence="5 11" id="KW-0547">Nucleotide-binding</keyword>
<evidence type="ECO:0000256" key="2">
    <source>
        <dbReference type="ARBA" id="ARBA00001946"/>
    </source>
</evidence>
<feature type="domain" description="Type II DNA topoisomerase VI subunit A all-beta" evidence="13">
    <location>
        <begin position="160"/>
        <end position="201"/>
    </location>
</feature>
<dbReference type="Proteomes" id="UP000315017">
    <property type="component" value="Chromosome"/>
</dbReference>
<dbReference type="GO" id="GO:0006265">
    <property type="term" value="P:DNA topological change"/>
    <property type="evidence" value="ECO:0007669"/>
    <property type="project" value="UniProtKB-UniRule"/>
</dbReference>
<dbReference type="AlphaFoldDB" id="A0A517Y9D0"/>
<organism evidence="15 16">
    <name type="scientific">Anatilimnocola aggregata</name>
    <dbReference type="NCBI Taxonomy" id="2528021"/>
    <lineage>
        <taxon>Bacteria</taxon>
        <taxon>Pseudomonadati</taxon>
        <taxon>Planctomycetota</taxon>
        <taxon>Planctomycetia</taxon>
        <taxon>Pirellulales</taxon>
        <taxon>Pirellulaceae</taxon>
        <taxon>Anatilimnocola</taxon>
    </lineage>
</organism>
<dbReference type="InterPro" id="IPR036078">
    <property type="entry name" value="Spo11/TopoVI_A_sf"/>
</dbReference>
<dbReference type="GO" id="GO:0006260">
    <property type="term" value="P:DNA replication"/>
    <property type="evidence" value="ECO:0007669"/>
    <property type="project" value="UniProtKB-UniRule"/>
</dbReference>
<dbReference type="PRINTS" id="PR01552">
    <property type="entry name" value="TPISMRASE6A"/>
</dbReference>
<feature type="domain" description="Spo11/DNA topoisomerase VI subunit A N-terminal" evidence="12">
    <location>
        <begin position="86"/>
        <end position="153"/>
    </location>
</feature>
<dbReference type="PANTHER" id="PTHR10848">
    <property type="entry name" value="MEIOTIC RECOMBINATION PROTEIN SPO11"/>
    <property type="match status" value="1"/>
</dbReference>
<name>A0A517Y9D0_9BACT</name>
<evidence type="ECO:0000256" key="10">
    <source>
        <dbReference type="ARBA" id="ARBA00023235"/>
    </source>
</evidence>
<evidence type="ECO:0000256" key="8">
    <source>
        <dbReference type="ARBA" id="ARBA00023029"/>
    </source>
</evidence>
<dbReference type="Pfam" id="PF21180">
    <property type="entry name" value="TOP6A-Spo11_Toprim"/>
    <property type="match status" value="1"/>
</dbReference>
<dbReference type="Pfam" id="PF20768">
    <property type="entry name" value="Topo_VI_alpha"/>
    <property type="match status" value="1"/>
</dbReference>
<dbReference type="SUPFAM" id="SSF56726">
    <property type="entry name" value="DNA topoisomerase IV, alpha subunit"/>
    <property type="match status" value="1"/>
</dbReference>
<dbReference type="RefSeq" id="WP_145087673.1">
    <property type="nucleotide sequence ID" value="NZ_CP036274.1"/>
</dbReference>
<keyword evidence="4 11" id="KW-0479">Metal-binding</keyword>
<gene>
    <name evidence="11" type="primary">top6A</name>
    <name evidence="15" type="ORF">ETAA8_19090</name>
</gene>
<dbReference type="GO" id="GO:0005524">
    <property type="term" value="F:ATP binding"/>
    <property type="evidence" value="ECO:0007669"/>
    <property type="project" value="UniProtKB-KW"/>
</dbReference>
<dbReference type="InterPro" id="IPR013049">
    <property type="entry name" value="Spo11/TopoVI_A_N"/>
</dbReference>
<dbReference type="GO" id="GO:0003677">
    <property type="term" value="F:DNA binding"/>
    <property type="evidence" value="ECO:0007669"/>
    <property type="project" value="UniProtKB-UniRule"/>
</dbReference>
<keyword evidence="6 11" id="KW-0067">ATP-binding</keyword>
<dbReference type="PROSITE" id="PS52041">
    <property type="entry name" value="TOPO_IIB"/>
    <property type="match status" value="1"/>
</dbReference>
<dbReference type="EMBL" id="CP036274">
    <property type="protein sequence ID" value="QDU26826.1"/>
    <property type="molecule type" value="Genomic_DNA"/>
</dbReference>
<sequence length="382" mass="43562">MAKKSARPAATPAAPVVLTAKDKKTLTSLRELATKVETFAEKAKPPVLDIRSRSLSNISFNKSRKILELGKGSTQRELFNLSQAKAYMQTLLVGSGCKRLLEQGKTTSLRGLYYMLKHTIAGTKEETFDDQSESDSMIEDVEVILTAMREELHLYAKNAGAMVGNITVIDSGDEIDCTRMGSGGYSIPSIVEPEIVQFKKCKAEFILHVEKDTVWRRFNEDKFWQKYNCILTHGGGQPPRGVRRMLHRLHNELELPVYCVLDNDPWGYYIYSVIKQGSINLAHESARMAIPDCRYLGLRSRDYDRCELSASVQIRLNEQDVKRAKQIAEYPWFKNKPAWQKEIDQMLKNGFKLEVESLISKDISYVTEEYVPSRLEEDDFLD</sequence>
<keyword evidence="16" id="KW-1185">Reference proteome</keyword>
<dbReference type="OrthoDB" id="9765691at2"/>
<dbReference type="GO" id="GO:0005694">
    <property type="term" value="C:chromosome"/>
    <property type="evidence" value="ECO:0007669"/>
    <property type="project" value="InterPro"/>
</dbReference>
<feature type="domain" description="Topoisomerase 6 subunit A/Spo11 TOPRIM" evidence="14">
    <location>
        <begin position="205"/>
        <end position="375"/>
    </location>
</feature>
<evidence type="ECO:0000256" key="9">
    <source>
        <dbReference type="ARBA" id="ARBA00023125"/>
    </source>
</evidence>
<dbReference type="InterPro" id="IPR002815">
    <property type="entry name" value="Spo11/TopoVI_A"/>
</dbReference>
<comment type="catalytic activity">
    <reaction evidence="1 11">
        <text>ATP-dependent breakage, passage and rejoining of double-stranded DNA.</text>
        <dbReference type="EC" id="5.6.2.2"/>
    </reaction>
</comment>
<dbReference type="PANTHER" id="PTHR10848:SF0">
    <property type="entry name" value="MEIOTIC RECOMBINATION PROTEIN SPO11"/>
    <property type="match status" value="1"/>
</dbReference>
<keyword evidence="7 11" id="KW-0460">Magnesium</keyword>
<evidence type="ECO:0000259" key="14">
    <source>
        <dbReference type="Pfam" id="PF21180"/>
    </source>
</evidence>